<dbReference type="Proteomes" id="UP000222788">
    <property type="component" value="Unassembled WGS sequence"/>
</dbReference>
<organism evidence="2 3">
    <name type="scientific">Ceratocystis fimbriata CBS 114723</name>
    <dbReference type="NCBI Taxonomy" id="1035309"/>
    <lineage>
        <taxon>Eukaryota</taxon>
        <taxon>Fungi</taxon>
        <taxon>Dikarya</taxon>
        <taxon>Ascomycota</taxon>
        <taxon>Pezizomycotina</taxon>
        <taxon>Sordariomycetes</taxon>
        <taxon>Hypocreomycetidae</taxon>
        <taxon>Microascales</taxon>
        <taxon>Ceratocystidaceae</taxon>
        <taxon>Ceratocystis</taxon>
    </lineage>
</organism>
<sequence>MAIQAVLQKSTLSPYALNLKFGLKFQPKLNLNLRLGLNLRSSLPSLIIFSLPQSSRVFKLLGLVGTNILLSAPVGAILLFADDTLNSLLWDV</sequence>
<dbReference type="AlphaFoldDB" id="A0A2C5WX06"/>
<gene>
    <name evidence="2" type="ORF">CFIMG_007496RA00001</name>
</gene>
<keyword evidence="3" id="KW-1185">Reference proteome</keyword>
<evidence type="ECO:0000313" key="2">
    <source>
        <dbReference type="EMBL" id="PHH50230.1"/>
    </source>
</evidence>
<keyword evidence="1" id="KW-0472">Membrane</keyword>
<feature type="transmembrane region" description="Helical" evidence="1">
    <location>
        <begin position="60"/>
        <end position="81"/>
    </location>
</feature>
<reference evidence="2 3" key="1">
    <citation type="journal article" date="2013" name="Fungal Biol.">
        <title>Analysis of microsatellite markers in the genome of the plant pathogen Ceratocystis fimbriata.</title>
        <authorList>
            <person name="Simpson M.C."/>
            <person name="Wilken P.M."/>
            <person name="Coetzee M.P."/>
            <person name="Wingfield M.J."/>
            <person name="Wingfield B.D."/>
        </authorList>
    </citation>
    <scope>NUCLEOTIDE SEQUENCE [LARGE SCALE GENOMIC DNA]</scope>
    <source>
        <strain evidence="2 3">CBS 114723</strain>
    </source>
</reference>
<keyword evidence="1" id="KW-1133">Transmembrane helix</keyword>
<evidence type="ECO:0000256" key="1">
    <source>
        <dbReference type="SAM" id="Phobius"/>
    </source>
</evidence>
<comment type="caution">
    <text evidence="2">The sequence shown here is derived from an EMBL/GenBank/DDBJ whole genome shotgun (WGS) entry which is preliminary data.</text>
</comment>
<accession>A0A2C5WX06</accession>
<protein>
    <submittedName>
        <fullName evidence="2">Uncharacterized protein</fullName>
    </submittedName>
</protein>
<reference evidence="2 3" key="2">
    <citation type="journal article" date="2013" name="IMA Fungus">
        <title>IMA Genome-F 1: Ceratocystis fimbriata: Draft nuclear genome sequence for the plant pathogen, Ceratocystis fimbriata.</title>
        <authorList>
            <person name="Wilken P.M."/>
            <person name="Steenkamp E.T."/>
            <person name="Wingfield M.J."/>
            <person name="de Beer Z.W."/>
            <person name="Wingfield B.D."/>
        </authorList>
    </citation>
    <scope>NUCLEOTIDE SEQUENCE [LARGE SCALE GENOMIC DNA]</scope>
    <source>
        <strain evidence="2 3">CBS 114723</strain>
    </source>
</reference>
<name>A0A2C5WX06_9PEZI</name>
<proteinExistence type="predicted"/>
<dbReference type="EMBL" id="APWK03000140">
    <property type="protein sequence ID" value="PHH50230.1"/>
    <property type="molecule type" value="Genomic_DNA"/>
</dbReference>
<keyword evidence="1" id="KW-0812">Transmembrane</keyword>
<evidence type="ECO:0000313" key="3">
    <source>
        <dbReference type="Proteomes" id="UP000222788"/>
    </source>
</evidence>